<dbReference type="InterPro" id="IPR002569">
    <property type="entry name" value="Met_Sox_Rdtase_MsrA_dom"/>
</dbReference>
<dbReference type="Pfam" id="PF01625">
    <property type="entry name" value="PMSR"/>
    <property type="match status" value="1"/>
</dbReference>
<proteinExistence type="inferred from homology"/>
<gene>
    <name evidence="4 6" type="primary">msrA</name>
    <name evidence="6" type="ORF">JFL75_15705</name>
</gene>
<dbReference type="HAMAP" id="MF_01401">
    <property type="entry name" value="MsrA"/>
    <property type="match status" value="1"/>
</dbReference>
<evidence type="ECO:0000313" key="7">
    <source>
        <dbReference type="Proteomes" id="UP000595917"/>
    </source>
</evidence>
<comment type="catalytic activity">
    <reaction evidence="3 4">
        <text>[thioredoxin]-disulfide + L-methionine + H2O = L-methionine (S)-S-oxide + [thioredoxin]-dithiol</text>
        <dbReference type="Rhea" id="RHEA:19993"/>
        <dbReference type="Rhea" id="RHEA-COMP:10698"/>
        <dbReference type="Rhea" id="RHEA-COMP:10700"/>
        <dbReference type="ChEBI" id="CHEBI:15377"/>
        <dbReference type="ChEBI" id="CHEBI:29950"/>
        <dbReference type="ChEBI" id="CHEBI:50058"/>
        <dbReference type="ChEBI" id="CHEBI:57844"/>
        <dbReference type="ChEBI" id="CHEBI:58772"/>
        <dbReference type="EC" id="1.8.4.11"/>
    </reaction>
</comment>
<keyword evidence="1 4" id="KW-0560">Oxidoreductase</keyword>
<dbReference type="AlphaFoldDB" id="A0A7T7XL26"/>
<comment type="similarity">
    <text evidence="4">Belongs to the MsrA Met sulfoxide reductase family.</text>
</comment>
<evidence type="ECO:0000259" key="5">
    <source>
        <dbReference type="Pfam" id="PF01625"/>
    </source>
</evidence>
<dbReference type="EC" id="1.8.4.11" evidence="4"/>
<comment type="function">
    <text evidence="4">Has an important function as a repair enzyme for proteins that have been inactivated by oxidation. Catalyzes the reversible oxidation-reduction of methionine sulfoxide in proteins to methionine.</text>
</comment>
<dbReference type="RefSeq" id="WP_215625670.1">
    <property type="nucleotide sequence ID" value="NZ_CP067089.2"/>
</dbReference>
<protein>
    <recommendedName>
        <fullName evidence="4">Peptide methionine sulfoxide reductase MsrA</fullName>
        <shortName evidence="4">Protein-methionine-S-oxide reductase</shortName>
        <ecNumber evidence="4">1.8.4.11</ecNumber>
    </recommendedName>
    <alternativeName>
        <fullName evidence="4">Peptide-methionine (S)-S-oxide reductase</fullName>
        <shortName evidence="4">Peptide Met(O) reductase</shortName>
    </alternativeName>
</protein>
<dbReference type="GO" id="GO:0008113">
    <property type="term" value="F:peptide-methionine (S)-S-oxide reductase activity"/>
    <property type="evidence" value="ECO:0007669"/>
    <property type="project" value="UniProtKB-UniRule"/>
</dbReference>
<feature type="active site" evidence="4">
    <location>
        <position position="15"/>
    </location>
</feature>
<dbReference type="PANTHER" id="PTHR43774:SF1">
    <property type="entry name" value="PEPTIDE METHIONINE SULFOXIDE REDUCTASE MSRA 2"/>
    <property type="match status" value="1"/>
</dbReference>
<reference evidence="6" key="1">
    <citation type="submission" date="2021-01" db="EMBL/GenBank/DDBJ databases">
        <title>Description of Breznakiella homolactica.</title>
        <authorList>
            <person name="Song Y."/>
            <person name="Brune A."/>
        </authorList>
    </citation>
    <scope>NUCLEOTIDE SEQUENCE</scope>
    <source>
        <strain evidence="6">RmG30</strain>
    </source>
</reference>
<dbReference type="Gene3D" id="3.30.1060.10">
    <property type="entry name" value="Peptide methionine sulphoxide reductase MsrA"/>
    <property type="match status" value="1"/>
</dbReference>
<keyword evidence="7" id="KW-1185">Reference proteome</keyword>
<dbReference type="Proteomes" id="UP000595917">
    <property type="component" value="Chromosome"/>
</dbReference>
<evidence type="ECO:0000256" key="3">
    <source>
        <dbReference type="ARBA" id="ARBA00048782"/>
    </source>
</evidence>
<name>A0A7T7XL26_9SPIR</name>
<evidence type="ECO:0000313" key="6">
    <source>
        <dbReference type="EMBL" id="QQO08364.1"/>
    </source>
</evidence>
<evidence type="ECO:0000256" key="1">
    <source>
        <dbReference type="ARBA" id="ARBA00023002"/>
    </source>
</evidence>
<evidence type="ECO:0000256" key="4">
    <source>
        <dbReference type="HAMAP-Rule" id="MF_01401"/>
    </source>
</evidence>
<comment type="catalytic activity">
    <reaction evidence="2 4">
        <text>L-methionyl-[protein] + [thioredoxin]-disulfide + H2O = L-methionyl-(S)-S-oxide-[protein] + [thioredoxin]-dithiol</text>
        <dbReference type="Rhea" id="RHEA:14217"/>
        <dbReference type="Rhea" id="RHEA-COMP:10698"/>
        <dbReference type="Rhea" id="RHEA-COMP:10700"/>
        <dbReference type="Rhea" id="RHEA-COMP:12313"/>
        <dbReference type="Rhea" id="RHEA-COMP:12315"/>
        <dbReference type="ChEBI" id="CHEBI:15377"/>
        <dbReference type="ChEBI" id="CHEBI:16044"/>
        <dbReference type="ChEBI" id="CHEBI:29950"/>
        <dbReference type="ChEBI" id="CHEBI:44120"/>
        <dbReference type="ChEBI" id="CHEBI:50058"/>
        <dbReference type="EC" id="1.8.4.11"/>
    </reaction>
</comment>
<dbReference type="KEGG" id="bhc:JFL75_15705"/>
<dbReference type="EMBL" id="CP067089">
    <property type="protein sequence ID" value="QQO08364.1"/>
    <property type="molecule type" value="Genomic_DNA"/>
</dbReference>
<dbReference type="InterPro" id="IPR036509">
    <property type="entry name" value="Met_Sox_Rdtase_MsrA_sf"/>
</dbReference>
<organism evidence="6 7">
    <name type="scientific">Breznakiella homolactica</name>
    <dbReference type="NCBI Taxonomy" id="2798577"/>
    <lineage>
        <taxon>Bacteria</taxon>
        <taxon>Pseudomonadati</taxon>
        <taxon>Spirochaetota</taxon>
        <taxon>Spirochaetia</taxon>
        <taxon>Spirochaetales</taxon>
        <taxon>Breznakiellaceae</taxon>
        <taxon>Breznakiella</taxon>
    </lineage>
</organism>
<evidence type="ECO:0000256" key="2">
    <source>
        <dbReference type="ARBA" id="ARBA00047806"/>
    </source>
</evidence>
<accession>A0A7T7XL26</accession>
<feature type="domain" description="Peptide methionine sulphoxide reductase MsrA" evidence="5">
    <location>
        <begin position="8"/>
        <end position="160"/>
    </location>
</feature>
<dbReference type="NCBIfam" id="TIGR00401">
    <property type="entry name" value="msrA"/>
    <property type="match status" value="1"/>
</dbReference>
<dbReference type="SUPFAM" id="SSF55068">
    <property type="entry name" value="Peptide methionine sulfoxide reductase"/>
    <property type="match status" value="1"/>
</dbReference>
<sequence length="177" mass="19738">MNNKKTETAVLGGGCFWCIEAVFRRIPGIISVTAGYAGGSREKPDYAQVCSGLTGHAEVVRLEYDPEQISYAAILDIFFAAHDPTTINRQGADTGPQYRSVILYGDDTQKETAEKKIAELAVSGKFKRDIVTEVLPLEHFWEAEGEHQDYFEKHPYAGYCRVVIQPKIDKLRLPGRA</sequence>
<dbReference type="PANTHER" id="PTHR43774">
    <property type="entry name" value="PEPTIDE METHIONINE SULFOXIDE REDUCTASE"/>
    <property type="match status" value="1"/>
</dbReference>